<proteinExistence type="predicted"/>
<reference evidence="3 4" key="1">
    <citation type="submission" date="2020-01" db="EMBL/GenBank/DDBJ databases">
        <authorList>
            <person name="Palmer J.M."/>
        </authorList>
    </citation>
    <scope>NUCLEOTIDE SEQUENCE [LARGE SCALE GENOMIC DNA]</scope>
    <source>
        <strain evidence="3 4">TWF970</strain>
    </source>
</reference>
<feature type="region of interest" description="Disordered" evidence="1">
    <location>
        <begin position="501"/>
        <end position="528"/>
    </location>
</feature>
<dbReference type="Gene3D" id="3.40.250.10">
    <property type="entry name" value="Rhodanese-like domain"/>
    <property type="match status" value="1"/>
</dbReference>
<feature type="compositionally biased region" description="Low complexity" evidence="1">
    <location>
        <begin position="117"/>
        <end position="127"/>
    </location>
</feature>
<feature type="region of interest" description="Disordered" evidence="1">
    <location>
        <begin position="117"/>
        <end position="245"/>
    </location>
</feature>
<organism evidence="3 4">
    <name type="scientific">Orbilia oligospora</name>
    <name type="common">Nematode-trapping fungus</name>
    <name type="synonym">Arthrobotrys oligospora</name>
    <dbReference type="NCBI Taxonomy" id="2813651"/>
    <lineage>
        <taxon>Eukaryota</taxon>
        <taxon>Fungi</taxon>
        <taxon>Dikarya</taxon>
        <taxon>Ascomycota</taxon>
        <taxon>Pezizomycotina</taxon>
        <taxon>Orbiliomycetes</taxon>
        <taxon>Orbiliales</taxon>
        <taxon>Orbiliaceae</taxon>
        <taxon>Orbilia</taxon>
    </lineage>
</organism>
<evidence type="ECO:0000313" key="4">
    <source>
        <dbReference type="Proteomes" id="UP000474640"/>
    </source>
</evidence>
<dbReference type="InterPro" id="IPR036873">
    <property type="entry name" value="Rhodanese-like_dom_sf"/>
</dbReference>
<feature type="compositionally biased region" description="Low complexity" evidence="1">
    <location>
        <begin position="59"/>
        <end position="71"/>
    </location>
</feature>
<dbReference type="EMBL" id="JAABOJ010000028">
    <property type="protein sequence ID" value="KAF3277483.1"/>
    <property type="molecule type" value="Genomic_DNA"/>
</dbReference>
<dbReference type="AlphaFoldDB" id="A0A7C8V5N6"/>
<feature type="domain" description="Rhodanese" evidence="2">
    <location>
        <begin position="414"/>
        <end position="464"/>
    </location>
</feature>
<feature type="region of interest" description="Disordered" evidence="1">
    <location>
        <begin position="59"/>
        <end position="102"/>
    </location>
</feature>
<evidence type="ECO:0000313" key="3">
    <source>
        <dbReference type="EMBL" id="KAF3277483.1"/>
    </source>
</evidence>
<dbReference type="InterPro" id="IPR016130">
    <property type="entry name" value="Tyr_Pase_AS"/>
</dbReference>
<accession>A0A7C8V5N6</accession>
<feature type="compositionally biased region" description="Polar residues" evidence="1">
    <location>
        <begin position="160"/>
        <end position="197"/>
    </location>
</feature>
<evidence type="ECO:0000256" key="1">
    <source>
        <dbReference type="SAM" id="MobiDB-lite"/>
    </source>
</evidence>
<feature type="compositionally biased region" description="Polar residues" evidence="1">
    <location>
        <begin position="85"/>
        <end position="102"/>
    </location>
</feature>
<protein>
    <recommendedName>
        <fullName evidence="2">Rhodanese domain-containing protein</fullName>
    </recommendedName>
</protein>
<sequence>MEHIEGFDTRQEVEELARTFAQNVQLNPAQQNQPSLPNIELQVVPDPQSQLDQQNLQNFGQGRGNQQGTFNIDLGEYQGYPGNQGYRTINQQGNVPSNSQARTPLLNLTPLEQAFVNDINNDNNNNNQRRLPQRQGANSPEERKGSYDAGNGQDPWYSYPSENMMQNSLFTPSNQNPTQNQDMSTASQVQRLQQRLQINRAPANNIFSEEDFDFESQDERASGPTPDTDEKQLTQGAPLTGNRNSKVSAIPLTSKKLSEHNLTRNLMSSSGVQFYVRRSDNSIQPLRDLDYVERATATDVGFGASMALAAWSRFGGAMGAVRPEDLYAYITRPGIRPTDYLIVDTRAEGGTTRLSNVEQAIDRVHVIPYSSDKCMFTSDEFISLREGEAASDKECDVIAPEIARTVANSRARFIIVHCAQGRNRSPVVAMALHANLRRTAPEKKVLLLVGGSDSFWAFVRNPQAQQEYFQRKANEMAARQRTPEQLALQREQILRENPNVIELPSSPEFPQQQQQQRQQPGRAGTLSTMPGTNVMIESIISPTWDQLTIQGARRQAEFSNLPLEELDRGATIDRDAEAFLKFYGPKPEDCIDESCKPINRGPYNGGPPGPGGGMGGGGMGGGGMGGGFSGGMGGGMGGSLLTKRSMDPLDIAGGRLRKRSFGIFMPEPTGRGIRVIHRR</sequence>
<name>A0A7C8V5N6_ORBOL</name>
<dbReference type="PROSITE" id="PS50206">
    <property type="entry name" value="RHODANESE_3"/>
    <property type="match status" value="1"/>
</dbReference>
<dbReference type="OrthoDB" id="5343716at2759"/>
<dbReference type="Proteomes" id="UP000474640">
    <property type="component" value="Unassembled WGS sequence"/>
</dbReference>
<evidence type="ECO:0000259" key="2">
    <source>
        <dbReference type="PROSITE" id="PS50206"/>
    </source>
</evidence>
<comment type="caution">
    <text evidence="3">The sequence shown here is derived from an EMBL/GenBank/DDBJ whole genome shotgun (WGS) entry which is preliminary data.</text>
</comment>
<gene>
    <name evidence="3" type="ORF">TWF970_005092</name>
</gene>
<dbReference type="PROSITE" id="PS00383">
    <property type="entry name" value="TYR_PHOSPHATASE_1"/>
    <property type="match status" value="1"/>
</dbReference>
<dbReference type="InterPro" id="IPR001763">
    <property type="entry name" value="Rhodanese-like_dom"/>
</dbReference>
<feature type="compositionally biased region" description="Polar residues" evidence="1">
    <location>
        <begin position="233"/>
        <end position="245"/>
    </location>
</feature>